<gene>
    <name evidence="2" type="ORF">ABFZ84_01325</name>
</gene>
<reference evidence="2 3" key="1">
    <citation type="submission" date="2024-05" db="EMBL/GenBank/DDBJ databases">
        <title>Three bacterial strains, DH-69, EH-24, and ECK-19 isolated from coastal sediments.</title>
        <authorList>
            <person name="Ye Y.-Q."/>
            <person name="Du Z.-J."/>
        </authorList>
    </citation>
    <scope>NUCLEOTIDE SEQUENCE [LARGE SCALE GENOMIC DNA]</scope>
    <source>
        <strain evidence="2 3">ECK-19</strain>
    </source>
</reference>
<evidence type="ECO:0000313" key="2">
    <source>
        <dbReference type="EMBL" id="MEX6632179.1"/>
    </source>
</evidence>
<keyword evidence="1" id="KW-0812">Transmembrane</keyword>
<dbReference type="RefSeq" id="WP_369312000.1">
    <property type="nucleotide sequence ID" value="NZ_JBEHZE010000001.1"/>
</dbReference>
<evidence type="ECO:0000256" key="1">
    <source>
        <dbReference type="SAM" id="Phobius"/>
    </source>
</evidence>
<feature type="transmembrane region" description="Helical" evidence="1">
    <location>
        <begin position="89"/>
        <end position="111"/>
    </location>
</feature>
<organism evidence="2 3">
    <name type="scientific">Hyphococcus lacteus</name>
    <dbReference type="NCBI Taxonomy" id="3143536"/>
    <lineage>
        <taxon>Bacteria</taxon>
        <taxon>Pseudomonadati</taxon>
        <taxon>Pseudomonadota</taxon>
        <taxon>Alphaproteobacteria</taxon>
        <taxon>Parvularculales</taxon>
        <taxon>Parvularculaceae</taxon>
        <taxon>Hyphococcus</taxon>
    </lineage>
</organism>
<name>A0ABV3Z058_9PROT</name>
<proteinExistence type="predicted"/>
<sequence>MKFFGKGDKARMSAKSCDHQIYRCGHCGETGCQSRECNNRQFQEADLCRDCGRSWEMFPVNEAPTAAPVDATTAAPRARGKKMKSSTNLPWTEIILGTMLVVTVIGFGLLAQNRDQVFARFDRGGPLAPPVIQTATAVSSDVCGCYDEGLRLSGKGLNVQSSEYKTGFLMCRELFGVDGGDAWTAGWNARRSSKAYEASCRSYRRK</sequence>
<keyword evidence="1" id="KW-1133">Transmembrane helix</keyword>
<comment type="caution">
    <text evidence="2">The sequence shown here is derived from an EMBL/GenBank/DDBJ whole genome shotgun (WGS) entry which is preliminary data.</text>
</comment>
<keyword evidence="3" id="KW-1185">Reference proteome</keyword>
<dbReference type="Proteomes" id="UP001560685">
    <property type="component" value="Unassembled WGS sequence"/>
</dbReference>
<evidence type="ECO:0008006" key="4">
    <source>
        <dbReference type="Google" id="ProtNLM"/>
    </source>
</evidence>
<dbReference type="EMBL" id="JBEHZE010000001">
    <property type="protein sequence ID" value="MEX6632179.1"/>
    <property type="molecule type" value="Genomic_DNA"/>
</dbReference>
<protein>
    <recommendedName>
        <fullName evidence="4">CCHC-type domain-containing protein</fullName>
    </recommendedName>
</protein>
<accession>A0ABV3Z058</accession>
<keyword evidence="1" id="KW-0472">Membrane</keyword>
<evidence type="ECO:0000313" key="3">
    <source>
        <dbReference type="Proteomes" id="UP001560685"/>
    </source>
</evidence>